<feature type="transmembrane region" description="Helical" evidence="1">
    <location>
        <begin position="92"/>
        <end position="113"/>
    </location>
</feature>
<protein>
    <submittedName>
        <fullName evidence="2">Stage II sporulation protein M</fullName>
    </submittedName>
</protein>
<dbReference type="EMBL" id="SMMX01000002">
    <property type="protein sequence ID" value="TDA23133.1"/>
    <property type="molecule type" value="Genomic_DNA"/>
</dbReference>
<evidence type="ECO:0000256" key="1">
    <source>
        <dbReference type="SAM" id="Phobius"/>
    </source>
</evidence>
<keyword evidence="1" id="KW-0812">Transmembrane</keyword>
<dbReference type="AlphaFoldDB" id="A0A4R4FK84"/>
<keyword evidence="3" id="KW-1185">Reference proteome</keyword>
<name>A0A4R4FK84_9FIRM</name>
<reference evidence="2 3" key="1">
    <citation type="journal article" date="2016" name="Nat. Microbiol.">
        <title>The Mouse Intestinal Bacterial Collection (miBC) provides host-specific insight into cultured diversity and functional potential of the gut microbiota.</title>
        <authorList>
            <person name="Lagkouvardos I."/>
            <person name="Pukall R."/>
            <person name="Abt B."/>
            <person name="Foesel B.U."/>
            <person name="Meier-Kolthoff J.P."/>
            <person name="Kumar N."/>
            <person name="Bresciani A."/>
            <person name="Martinez I."/>
            <person name="Just S."/>
            <person name="Ziegler C."/>
            <person name="Brugiroux S."/>
            <person name="Garzetti D."/>
            <person name="Wenning M."/>
            <person name="Bui T.P."/>
            <person name="Wang J."/>
            <person name="Hugenholtz F."/>
            <person name="Plugge C.M."/>
            <person name="Peterson D.A."/>
            <person name="Hornef M.W."/>
            <person name="Baines J.F."/>
            <person name="Smidt H."/>
            <person name="Walter J."/>
            <person name="Kristiansen K."/>
            <person name="Nielsen H.B."/>
            <person name="Haller D."/>
            <person name="Overmann J."/>
            <person name="Stecher B."/>
            <person name="Clavel T."/>
        </authorList>
    </citation>
    <scope>NUCLEOTIDE SEQUENCE [LARGE SCALE GENOMIC DNA]</scope>
    <source>
        <strain evidence="2 3">DSM 28560</strain>
    </source>
</reference>
<sequence>MLTRGGVFVRIRENKKYFVLFCMLGFLIGILYANIVSKDYITSMGIFNDFFLNQYAETDIGMAEYAWYIVRIRMMPVILLFALGCTRIRKGAVVAFLLWTGFSCGMIMTSAIMKMGIKGIVLCLLAMTPQFAFYIAGYVVLLWHLFSYPESKWNLTKTVCFLLLLALGIVLECYVNPVLMKMFLKTL</sequence>
<gene>
    <name evidence="2" type="ORF">E1963_03370</name>
</gene>
<comment type="caution">
    <text evidence="2">The sequence shown here is derived from an EMBL/GenBank/DDBJ whole genome shotgun (WGS) entry which is preliminary data.</text>
</comment>
<feature type="transmembrane region" description="Helical" evidence="1">
    <location>
        <begin position="119"/>
        <end position="146"/>
    </location>
</feature>
<organism evidence="2 3">
    <name type="scientific">Extibacter muris</name>
    <dbReference type="NCBI Taxonomy" id="1796622"/>
    <lineage>
        <taxon>Bacteria</taxon>
        <taxon>Bacillati</taxon>
        <taxon>Bacillota</taxon>
        <taxon>Clostridia</taxon>
        <taxon>Lachnospirales</taxon>
        <taxon>Lachnospiraceae</taxon>
        <taxon>Extibacter</taxon>
    </lineage>
</organism>
<dbReference type="Proteomes" id="UP000295710">
    <property type="component" value="Unassembled WGS sequence"/>
</dbReference>
<keyword evidence="1" id="KW-1133">Transmembrane helix</keyword>
<feature type="transmembrane region" description="Helical" evidence="1">
    <location>
        <begin position="65"/>
        <end position="85"/>
    </location>
</feature>
<evidence type="ECO:0000313" key="2">
    <source>
        <dbReference type="EMBL" id="TDA23133.1"/>
    </source>
</evidence>
<proteinExistence type="predicted"/>
<accession>A0A4R4FK84</accession>
<feature type="transmembrane region" description="Helical" evidence="1">
    <location>
        <begin position="17"/>
        <end position="35"/>
    </location>
</feature>
<feature type="transmembrane region" description="Helical" evidence="1">
    <location>
        <begin position="158"/>
        <end position="179"/>
    </location>
</feature>
<keyword evidence="1" id="KW-0472">Membrane</keyword>
<evidence type="ECO:0000313" key="3">
    <source>
        <dbReference type="Proteomes" id="UP000295710"/>
    </source>
</evidence>